<evidence type="ECO:0000256" key="8">
    <source>
        <dbReference type="ARBA" id="ARBA00022833"/>
    </source>
</evidence>
<name>A0AB34KJU5_9PEZI</name>
<keyword evidence="5 14" id="KW-0479">Metal-binding</keyword>
<keyword evidence="8 14" id="KW-0862">Zinc</keyword>
<evidence type="ECO:0000256" key="12">
    <source>
        <dbReference type="ARBA" id="ARBA00023242"/>
    </source>
</evidence>
<dbReference type="GO" id="GO:0005675">
    <property type="term" value="C:transcription factor TFIIH holo complex"/>
    <property type="evidence" value="ECO:0007669"/>
    <property type="project" value="UniProtKB-UniRule"/>
</dbReference>
<evidence type="ECO:0000256" key="14">
    <source>
        <dbReference type="RuleBase" id="RU368090"/>
    </source>
</evidence>
<keyword evidence="17" id="KW-1185">Reference proteome</keyword>
<dbReference type="Proteomes" id="UP000803884">
    <property type="component" value="Unassembled WGS sequence"/>
</dbReference>
<evidence type="ECO:0000256" key="15">
    <source>
        <dbReference type="SAM" id="MobiDB-lite"/>
    </source>
</evidence>
<evidence type="ECO:0000256" key="4">
    <source>
        <dbReference type="ARBA" id="ARBA00021280"/>
    </source>
</evidence>
<dbReference type="GO" id="GO:0006289">
    <property type="term" value="P:nucleotide-excision repair"/>
    <property type="evidence" value="ECO:0007669"/>
    <property type="project" value="UniProtKB-UniRule"/>
</dbReference>
<dbReference type="AlphaFoldDB" id="A0AB34KJU5"/>
<dbReference type="GO" id="GO:0000439">
    <property type="term" value="C:transcription factor TFIIH core complex"/>
    <property type="evidence" value="ECO:0007669"/>
    <property type="project" value="UniProtKB-UniRule"/>
</dbReference>
<evidence type="ECO:0000256" key="2">
    <source>
        <dbReference type="ARBA" id="ARBA00004123"/>
    </source>
</evidence>
<comment type="caution">
    <text evidence="16">The sequence shown here is derived from an EMBL/GenBank/DDBJ whole genome shotgun (WGS) entry which is preliminary data.</text>
</comment>
<evidence type="ECO:0000256" key="6">
    <source>
        <dbReference type="ARBA" id="ARBA00022763"/>
    </source>
</evidence>
<evidence type="ECO:0000256" key="1">
    <source>
        <dbReference type="ARBA" id="ARBA00002817"/>
    </source>
</evidence>
<dbReference type="InterPro" id="IPR036465">
    <property type="entry name" value="vWFA_dom_sf"/>
</dbReference>
<evidence type="ECO:0000256" key="10">
    <source>
        <dbReference type="ARBA" id="ARBA00023163"/>
    </source>
</evidence>
<keyword evidence="10 14" id="KW-0804">Transcription</keyword>
<dbReference type="PANTHER" id="PTHR12831">
    <property type="entry name" value="TRANSCRIPTION INITIATION FACTOR IIH TFIIH , POLYPEPTIDE 3-RELATED"/>
    <property type="match status" value="1"/>
</dbReference>
<gene>
    <name evidence="16" type="ORF">WHR41_08095</name>
</gene>
<evidence type="ECO:0000256" key="11">
    <source>
        <dbReference type="ARBA" id="ARBA00023204"/>
    </source>
</evidence>
<protein>
    <recommendedName>
        <fullName evidence="4 14">General transcription and DNA repair factor IIH subunit TFB4</fullName>
        <shortName evidence="14">TFIIH subunit TFB4</shortName>
    </recommendedName>
    <alternativeName>
        <fullName evidence="13 14">RNA polymerase II transcription factor B subunit 4</fullName>
    </alternativeName>
</protein>
<keyword evidence="6 14" id="KW-0227">DNA damage</keyword>
<accession>A0AB34KJU5</accession>
<dbReference type="GO" id="GO:0008270">
    <property type="term" value="F:zinc ion binding"/>
    <property type="evidence" value="ECO:0007669"/>
    <property type="project" value="UniProtKB-KW"/>
</dbReference>
<dbReference type="InterPro" id="IPR004600">
    <property type="entry name" value="TFIIH_Tfb4/GTF2H3"/>
</dbReference>
<dbReference type="RefSeq" id="XP_069227187.1">
    <property type="nucleotide sequence ID" value="XM_069376699.1"/>
</dbReference>
<keyword evidence="11 14" id="KW-0234">DNA repair</keyword>
<evidence type="ECO:0000313" key="17">
    <source>
        <dbReference type="Proteomes" id="UP000803884"/>
    </source>
</evidence>
<feature type="compositionally biased region" description="Polar residues" evidence="15">
    <location>
        <begin position="160"/>
        <end position="184"/>
    </location>
</feature>
<evidence type="ECO:0000256" key="9">
    <source>
        <dbReference type="ARBA" id="ARBA00023015"/>
    </source>
</evidence>
<keyword evidence="7 14" id="KW-0863">Zinc-finger</keyword>
<evidence type="ECO:0000313" key="16">
    <source>
        <dbReference type="EMBL" id="KAL1584081.1"/>
    </source>
</evidence>
<dbReference type="EMBL" id="JAAQHG020000029">
    <property type="protein sequence ID" value="KAL1584081.1"/>
    <property type="molecule type" value="Genomic_DNA"/>
</dbReference>
<comment type="similarity">
    <text evidence="3 14">Belongs to the TFB4 family.</text>
</comment>
<evidence type="ECO:0000256" key="3">
    <source>
        <dbReference type="ARBA" id="ARBA00005273"/>
    </source>
</evidence>
<dbReference type="PANTHER" id="PTHR12831:SF0">
    <property type="entry name" value="GENERAL TRANSCRIPTION FACTOR IIH SUBUNIT 3"/>
    <property type="match status" value="1"/>
</dbReference>
<sequence>MNAVDATSRSIEADTGAPPSLLTVILDTNPHAWNLLAPSLPLHKALASLLVFLNAHLAINPANQVAVLASHVERAEWLYPTPPSRGHQQVNGDVDMANGGPVQQPPDEANKYRPFAAVERAITSNLQNLLATTTKAALSSTPTTMTAGALTLALSHTSKLTTAGPTSTQTAQSSFNYSDPSSNTSDSRAAGSSAPGSSTSRILILSTSPDNSAQYIPTMNAIFAAQRLSIPIDVLTLASSSTFLQQAADATGGIHLSSTTPTSHAGLLQTLMLAFLPDPTARQSLILPSGEGAGKSVDFRAACFCHRRIVDVGFVCSICLSIFCEPVPDGTCLTCGSHLALASYGRKPAVVPRKKKKRKRVVGEGETPGSAGGTPAPG</sequence>
<evidence type="ECO:0000256" key="13">
    <source>
        <dbReference type="ARBA" id="ARBA00033341"/>
    </source>
</evidence>
<dbReference type="GeneID" id="96009537"/>
<comment type="function">
    <text evidence="1 14">Component of the general transcription and DNA repair factor IIH (TFIIH) core complex, which is involved in general and transcription-coupled nucleotide excision repair (NER) of damaged DNA and, when complexed to TFIIK, in RNA transcription by RNA polymerase II. In NER, TFIIH acts by opening DNA around the lesion to allow the excision of the damaged oligonucleotide and its replacement by a new DNA fragment. In transcription, TFIIH has an essential role in transcription initiation. When the pre-initiation complex (PIC) has been established, TFIIH is required for promoter opening and promoter escape. Phosphorylation of the C-terminal tail (CTD) of the largest subunit of RNA polymerase II by the kinase module TFIIK controls the initiation of transcription.</text>
</comment>
<feature type="region of interest" description="Disordered" evidence="15">
    <location>
        <begin position="351"/>
        <end position="378"/>
    </location>
</feature>
<dbReference type="Gene3D" id="3.40.50.410">
    <property type="entry name" value="von Willebrand factor, type A domain"/>
    <property type="match status" value="1"/>
</dbReference>
<feature type="region of interest" description="Disordered" evidence="15">
    <location>
        <begin position="160"/>
        <end position="200"/>
    </location>
</feature>
<feature type="compositionally biased region" description="Low complexity" evidence="15">
    <location>
        <begin position="185"/>
        <end position="200"/>
    </location>
</feature>
<proteinExistence type="inferred from homology"/>
<evidence type="ECO:0000256" key="5">
    <source>
        <dbReference type="ARBA" id="ARBA00022723"/>
    </source>
</evidence>
<keyword evidence="12 14" id="KW-0539">Nucleus</keyword>
<dbReference type="GO" id="GO:0006355">
    <property type="term" value="P:regulation of DNA-templated transcription"/>
    <property type="evidence" value="ECO:0007669"/>
    <property type="project" value="InterPro"/>
</dbReference>
<comment type="subunit">
    <text evidence="14">Component of the 7-subunit TFIIH core complex composed of XPB/SSL2, XPD/RAD3, SSL1, TFB1, TFB2, TFB4 and TFB5, which is active in NER. The core complex associates with the 3-subunit CTD-kinase module TFIIK composed of CCL1, KIN28 and TFB3 to form the 10-subunit holoenzyme (holo-TFIIH) active in transcription.</text>
</comment>
<keyword evidence="9 14" id="KW-0805">Transcription regulation</keyword>
<organism evidence="16 17">
    <name type="scientific">Cladosporium halotolerans</name>
    <dbReference type="NCBI Taxonomy" id="1052096"/>
    <lineage>
        <taxon>Eukaryota</taxon>
        <taxon>Fungi</taxon>
        <taxon>Dikarya</taxon>
        <taxon>Ascomycota</taxon>
        <taxon>Pezizomycotina</taxon>
        <taxon>Dothideomycetes</taxon>
        <taxon>Dothideomycetidae</taxon>
        <taxon>Cladosporiales</taxon>
        <taxon>Cladosporiaceae</taxon>
        <taxon>Cladosporium</taxon>
    </lineage>
</organism>
<evidence type="ECO:0000256" key="7">
    <source>
        <dbReference type="ARBA" id="ARBA00022771"/>
    </source>
</evidence>
<comment type="subcellular location">
    <subcellularLocation>
        <location evidence="2 14">Nucleus</location>
    </subcellularLocation>
</comment>
<reference evidence="16 17" key="1">
    <citation type="journal article" date="2020" name="Microbiol. Resour. Announc.">
        <title>Draft Genome Sequence of a Cladosporium Species Isolated from the Mesophotic Ascidian Didemnum maculosum.</title>
        <authorList>
            <person name="Gioti A."/>
            <person name="Siaperas R."/>
            <person name="Nikolaivits E."/>
            <person name="Le Goff G."/>
            <person name="Ouazzani J."/>
            <person name="Kotoulas G."/>
            <person name="Topakas E."/>
        </authorList>
    </citation>
    <scope>NUCLEOTIDE SEQUENCE [LARGE SCALE GENOMIC DNA]</scope>
    <source>
        <strain evidence="16 17">TM138-S3</strain>
    </source>
</reference>
<dbReference type="Pfam" id="PF03850">
    <property type="entry name" value="Tfb4"/>
    <property type="match status" value="1"/>
</dbReference>